<dbReference type="EC" id="2.3.1.39" evidence="4"/>
<comment type="caution">
    <text evidence="7">The sequence shown here is derived from an EMBL/GenBank/DDBJ whole genome shotgun (WGS) entry which is preliminary data.</text>
</comment>
<dbReference type="RefSeq" id="WP_057749701.1">
    <property type="nucleotide sequence ID" value="NZ_AZER01000014.1"/>
</dbReference>
<evidence type="ECO:0000256" key="5">
    <source>
        <dbReference type="PIRSR" id="PIRSR000446-1"/>
    </source>
</evidence>
<dbReference type="Pfam" id="PF00698">
    <property type="entry name" value="Acyl_transf_1"/>
    <property type="match status" value="1"/>
</dbReference>
<accession>A0A0R1PG61</accession>
<dbReference type="STRING" id="1423746.FD27_GL000512"/>
<evidence type="ECO:0000313" key="7">
    <source>
        <dbReference type="EMBL" id="KRL27771.1"/>
    </source>
</evidence>
<dbReference type="GO" id="GO:0006633">
    <property type="term" value="P:fatty acid biosynthetic process"/>
    <property type="evidence" value="ECO:0007669"/>
    <property type="project" value="TreeGrafter"/>
</dbReference>
<proteinExistence type="inferred from homology"/>
<dbReference type="Gene3D" id="3.40.366.10">
    <property type="entry name" value="Malonyl-Coenzyme A Acyl Carrier Protein, domain 2"/>
    <property type="match status" value="1"/>
</dbReference>
<feature type="active site" evidence="5">
    <location>
        <position position="197"/>
    </location>
</feature>
<protein>
    <recommendedName>
        <fullName evidence="4">Malonyl CoA-acyl carrier protein transacylase</fullName>
        <ecNumber evidence="4">2.3.1.39</ecNumber>
    </recommendedName>
</protein>
<dbReference type="GO" id="GO:0005829">
    <property type="term" value="C:cytosol"/>
    <property type="evidence" value="ECO:0007669"/>
    <property type="project" value="TreeGrafter"/>
</dbReference>
<evidence type="ECO:0000256" key="4">
    <source>
        <dbReference type="PIRNR" id="PIRNR000446"/>
    </source>
</evidence>
<evidence type="ECO:0000313" key="8">
    <source>
        <dbReference type="Proteomes" id="UP000051445"/>
    </source>
</evidence>
<evidence type="ECO:0000256" key="1">
    <source>
        <dbReference type="ARBA" id="ARBA00022679"/>
    </source>
</evidence>
<keyword evidence="8" id="KW-1185">Reference proteome</keyword>
<dbReference type="InterPro" id="IPR016036">
    <property type="entry name" value="Malonyl_transacylase_ACP-bd"/>
</dbReference>
<keyword evidence="1 4" id="KW-0808">Transferase</keyword>
<dbReference type="InterPro" id="IPR016035">
    <property type="entry name" value="Acyl_Trfase/lysoPLipase"/>
</dbReference>
<dbReference type="AlphaFoldDB" id="A0A0R1PG61"/>
<comment type="catalytic activity">
    <reaction evidence="3 4">
        <text>holo-[ACP] + malonyl-CoA = malonyl-[ACP] + CoA</text>
        <dbReference type="Rhea" id="RHEA:41792"/>
        <dbReference type="Rhea" id="RHEA-COMP:9623"/>
        <dbReference type="Rhea" id="RHEA-COMP:9685"/>
        <dbReference type="ChEBI" id="CHEBI:57287"/>
        <dbReference type="ChEBI" id="CHEBI:57384"/>
        <dbReference type="ChEBI" id="CHEBI:64479"/>
        <dbReference type="ChEBI" id="CHEBI:78449"/>
        <dbReference type="EC" id="2.3.1.39"/>
    </reaction>
</comment>
<dbReference type="SUPFAM" id="SSF52151">
    <property type="entry name" value="FabD/lysophospholipase-like"/>
    <property type="match status" value="1"/>
</dbReference>
<dbReference type="Proteomes" id="UP000051445">
    <property type="component" value="Unassembled WGS sequence"/>
</dbReference>
<reference evidence="7 8" key="1">
    <citation type="journal article" date="2015" name="Genome Announc.">
        <title>Expanding the biotechnology potential of lactobacilli through comparative genomics of 213 strains and associated genera.</title>
        <authorList>
            <person name="Sun Z."/>
            <person name="Harris H.M."/>
            <person name="McCann A."/>
            <person name="Guo C."/>
            <person name="Argimon S."/>
            <person name="Zhang W."/>
            <person name="Yang X."/>
            <person name="Jeffery I.B."/>
            <person name="Cooney J.C."/>
            <person name="Kagawa T.F."/>
            <person name="Liu W."/>
            <person name="Song Y."/>
            <person name="Salvetti E."/>
            <person name="Wrobel A."/>
            <person name="Rasinkangas P."/>
            <person name="Parkhill J."/>
            <person name="Rea M.C."/>
            <person name="O'Sullivan O."/>
            <person name="Ritari J."/>
            <person name="Douillard F.P."/>
            <person name="Paul Ross R."/>
            <person name="Yang R."/>
            <person name="Briner A.E."/>
            <person name="Felis G.E."/>
            <person name="de Vos W.M."/>
            <person name="Barrangou R."/>
            <person name="Klaenhammer T.R."/>
            <person name="Caufield P.W."/>
            <person name="Cui Y."/>
            <person name="Zhang H."/>
            <person name="O'Toole P.W."/>
        </authorList>
    </citation>
    <scope>NUCLEOTIDE SEQUENCE [LARGE SCALE GENOMIC DNA]</scope>
    <source>
        <strain evidence="7 8">DSM 13145</strain>
    </source>
</reference>
<dbReference type="SMART" id="SM00827">
    <property type="entry name" value="PKS_AT"/>
    <property type="match status" value="1"/>
</dbReference>
<organism evidence="7 8">
    <name type="scientific">Limosilactobacillus frumenti DSM 13145</name>
    <dbReference type="NCBI Taxonomy" id="1423746"/>
    <lineage>
        <taxon>Bacteria</taxon>
        <taxon>Bacillati</taxon>
        <taxon>Bacillota</taxon>
        <taxon>Bacilli</taxon>
        <taxon>Lactobacillales</taxon>
        <taxon>Lactobacillaceae</taxon>
        <taxon>Limosilactobacillus</taxon>
    </lineage>
</organism>
<dbReference type="EMBL" id="AZER01000014">
    <property type="protein sequence ID" value="KRL27771.1"/>
    <property type="molecule type" value="Genomic_DNA"/>
</dbReference>
<dbReference type="PATRIC" id="fig|1423746.3.peg.520"/>
<evidence type="ECO:0000256" key="3">
    <source>
        <dbReference type="ARBA" id="ARBA00048462"/>
    </source>
</evidence>
<dbReference type="InterPro" id="IPR014043">
    <property type="entry name" value="Acyl_transferase_dom"/>
</dbReference>
<dbReference type="GO" id="GO:0004314">
    <property type="term" value="F:[acyl-carrier-protein] S-malonyltransferase activity"/>
    <property type="evidence" value="ECO:0007669"/>
    <property type="project" value="UniProtKB-EC"/>
</dbReference>
<sequence length="310" mass="33747">MKFGILFSGQGSQKPGMGIDFLTDKDFANTIQMASEATGLNIIKILKSEHDELSATANVQPALVAVSCGIYQMLQRDLPKLPVGGMVGLSLGEYAAVISAQAVSFKAGLSLLADRGRYMQADADAVASTMAALIDPDLDVVKQVLSSHSTVTMANYNSPRQVVIGGPEKETQTVAQILKEKNAAKRVVALKVSGAFHTALFDNAQQKMHQRLKKVSFTDPQVPVISNTTIQPFTAANLAPILERQLAQPTHFGEDLLYLINHEEVDATLEIGPGKTLSRFARQVNGNLQREHISSMRDYQAFVKEHQQWT</sequence>
<dbReference type="InterPro" id="IPR024925">
    <property type="entry name" value="Malonyl_CoA-ACP_transAc"/>
</dbReference>
<comment type="similarity">
    <text evidence="4">Belongs to the fabD family.</text>
</comment>
<name>A0A0R1PG61_9LACO</name>
<feature type="domain" description="Malonyl-CoA:ACP transacylase (MAT)" evidence="6">
    <location>
        <begin position="6"/>
        <end position="298"/>
    </location>
</feature>
<dbReference type="Gene3D" id="3.30.70.250">
    <property type="entry name" value="Malonyl-CoA ACP transacylase, ACP-binding"/>
    <property type="match status" value="1"/>
</dbReference>
<dbReference type="InterPro" id="IPR001227">
    <property type="entry name" value="Ac_transferase_dom_sf"/>
</dbReference>
<dbReference type="PANTHER" id="PTHR42681">
    <property type="entry name" value="MALONYL-COA-ACYL CARRIER PROTEIN TRANSACYLASE, MITOCHONDRIAL"/>
    <property type="match status" value="1"/>
</dbReference>
<dbReference type="SUPFAM" id="SSF55048">
    <property type="entry name" value="Probable ACP-binding domain of malonyl-CoA ACP transacylase"/>
    <property type="match status" value="1"/>
</dbReference>
<feature type="active site" evidence="5">
    <location>
        <position position="90"/>
    </location>
</feature>
<gene>
    <name evidence="7" type="ORF">FD27_GL000512</name>
</gene>
<evidence type="ECO:0000256" key="2">
    <source>
        <dbReference type="ARBA" id="ARBA00023315"/>
    </source>
</evidence>
<evidence type="ECO:0000259" key="6">
    <source>
        <dbReference type="SMART" id="SM00827"/>
    </source>
</evidence>
<dbReference type="InterPro" id="IPR050858">
    <property type="entry name" value="Mal-CoA-ACP_Trans/PKS_FabD"/>
</dbReference>
<keyword evidence="2 4" id="KW-0012">Acyltransferase</keyword>
<dbReference type="OrthoDB" id="9805460at2"/>
<dbReference type="PIRSF" id="PIRSF000446">
    <property type="entry name" value="Mct"/>
    <property type="match status" value="1"/>
</dbReference>
<dbReference type="PANTHER" id="PTHR42681:SF1">
    <property type="entry name" value="MALONYL-COA-ACYL CARRIER PROTEIN TRANSACYLASE, MITOCHONDRIAL"/>
    <property type="match status" value="1"/>
</dbReference>